<dbReference type="CDD" id="cd11304">
    <property type="entry name" value="Cadherin_repeat"/>
    <property type="match status" value="2"/>
</dbReference>
<evidence type="ECO:0000256" key="9">
    <source>
        <dbReference type="SAM" id="SignalP"/>
    </source>
</evidence>
<dbReference type="InterPro" id="IPR002126">
    <property type="entry name" value="Cadherin-like_dom"/>
</dbReference>
<keyword evidence="6" id="KW-0472">Membrane</keyword>
<organism evidence="11 12">
    <name type="scientific">Meloidogyne graminicola</name>
    <dbReference type="NCBI Taxonomy" id="189291"/>
    <lineage>
        <taxon>Eukaryota</taxon>
        <taxon>Metazoa</taxon>
        <taxon>Ecdysozoa</taxon>
        <taxon>Nematoda</taxon>
        <taxon>Chromadorea</taxon>
        <taxon>Rhabditida</taxon>
        <taxon>Tylenchina</taxon>
        <taxon>Tylenchomorpha</taxon>
        <taxon>Tylenchoidea</taxon>
        <taxon>Meloidogynidae</taxon>
        <taxon>Meloidogyninae</taxon>
        <taxon>Meloidogyne</taxon>
    </lineage>
</organism>
<keyword evidence="2" id="KW-0812">Transmembrane</keyword>
<dbReference type="OrthoDB" id="6250271at2759"/>
<keyword evidence="4 8" id="KW-0106">Calcium</keyword>
<evidence type="ECO:0000256" key="4">
    <source>
        <dbReference type="ARBA" id="ARBA00022837"/>
    </source>
</evidence>
<evidence type="ECO:0000256" key="2">
    <source>
        <dbReference type="ARBA" id="ARBA00022692"/>
    </source>
</evidence>
<dbReference type="PANTHER" id="PTHR24028:SF146">
    <property type="entry name" value="CADHERIN 96CB, ISOFORM D-RELATED"/>
    <property type="match status" value="1"/>
</dbReference>
<evidence type="ECO:0000256" key="1">
    <source>
        <dbReference type="ARBA" id="ARBA00004167"/>
    </source>
</evidence>
<comment type="caution">
    <text evidence="11">The sequence shown here is derived from an EMBL/GenBank/DDBJ whole genome shotgun (WGS) entry which is preliminary data.</text>
</comment>
<protein>
    <recommendedName>
        <fullName evidence="10">Cadherin domain-containing protein</fullName>
    </recommendedName>
</protein>
<evidence type="ECO:0000256" key="6">
    <source>
        <dbReference type="ARBA" id="ARBA00023136"/>
    </source>
</evidence>
<keyword evidence="3" id="KW-0677">Repeat</keyword>
<reference evidence="11" key="1">
    <citation type="journal article" date="2020" name="Ecol. Evol.">
        <title>Genome structure and content of the rice root-knot nematode (Meloidogyne graminicola).</title>
        <authorList>
            <person name="Phan N.T."/>
            <person name="Danchin E.G.J."/>
            <person name="Klopp C."/>
            <person name="Perfus-Barbeoch L."/>
            <person name="Kozlowski D.K."/>
            <person name="Koutsovoulos G.D."/>
            <person name="Lopez-Roques C."/>
            <person name="Bouchez O."/>
            <person name="Zahm M."/>
            <person name="Besnard G."/>
            <person name="Bellafiore S."/>
        </authorList>
    </citation>
    <scope>NUCLEOTIDE SEQUENCE</scope>
    <source>
        <strain evidence="11">VN-18</strain>
    </source>
</reference>
<dbReference type="Proteomes" id="UP000605970">
    <property type="component" value="Unassembled WGS sequence"/>
</dbReference>
<dbReference type="InterPro" id="IPR020894">
    <property type="entry name" value="Cadherin_CS"/>
</dbReference>
<name>A0A8S9Z7Q8_9BILA</name>
<proteinExistence type="predicted"/>
<evidence type="ECO:0000313" key="11">
    <source>
        <dbReference type="EMBL" id="KAF7627235.1"/>
    </source>
</evidence>
<evidence type="ECO:0000256" key="8">
    <source>
        <dbReference type="PROSITE-ProRule" id="PRU00043"/>
    </source>
</evidence>
<dbReference type="Gene3D" id="2.60.40.60">
    <property type="entry name" value="Cadherins"/>
    <property type="match status" value="2"/>
</dbReference>
<keyword evidence="7" id="KW-0325">Glycoprotein</keyword>
<feature type="domain" description="Cadherin" evidence="10">
    <location>
        <begin position="52"/>
        <end position="162"/>
    </location>
</feature>
<keyword evidence="5" id="KW-1133">Transmembrane helix</keyword>
<evidence type="ECO:0000256" key="7">
    <source>
        <dbReference type="ARBA" id="ARBA00023180"/>
    </source>
</evidence>
<keyword evidence="9" id="KW-0732">Signal</keyword>
<accession>A0A8S9Z7Q8</accession>
<dbReference type="Pfam" id="PF00028">
    <property type="entry name" value="Cadherin"/>
    <property type="match status" value="1"/>
</dbReference>
<dbReference type="AlphaFoldDB" id="A0A8S9Z7Q8"/>
<dbReference type="GO" id="GO:0005886">
    <property type="term" value="C:plasma membrane"/>
    <property type="evidence" value="ECO:0007669"/>
    <property type="project" value="InterPro"/>
</dbReference>
<evidence type="ECO:0000256" key="5">
    <source>
        <dbReference type="ARBA" id="ARBA00022989"/>
    </source>
</evidence>
<sequence length="570" mass="64906">MIEFLVFSHKKKILILLLVNMHLIAGIKFEIDKEINDSLCYKKQHLCLLEDESNAFYLSVAENTPKESVLAVLPIAGIPSGFNANIKLSLLNGQQFVWFNTSNNQLHLKQTLDRESLTHIYVQIQCTPLLNEDFSVGASILFPLNISVFISVTDVNDNAPKFIKNGKFDIHLHEELPNGTPIQLDFHAFDSDQLGPNSHISYRIKKNNSSLPLESFEKDYTEQLNLSDLLSIPDPFSAEIFVAGRIDFERMPHQFSIVIEAEDQGTPKMSSLAILTVHIIDMDDLNPIFSSLNSTSNLTITPEQVRAWDGDSINETIVYSLDGDGFSIEKSYLSREELNDALYSLSNKLPIGSRLVIKAFQHDRPERSSIAFLLLEHNDKQIIVNKNSYNQSTNSEKIEQERPEFMNLSAVHILSVVCFLYDSHHLCQYDSIKDKTHNTFTNKNICCSKNWMLNHSLENEQGVQIIKTNVLPPLTGVDFSFYIVELIDTPEKKNTLSIYVDEYCSQKGKNRCDEFMNHKSTHSTYQGASRSRKNFGSWFSAYICNSLGKFHRMEPNSLIKQSQPSHLQTH</sequence>
<dbReference type="PRINTS" id="PR00205">
    <property type="entry name" value="CADHERIN"/>
</dbReference>
<dbReference type="EMBL" id="JABEBT010000159">
    <property type="protein sequence ID" value="KAF7627235.1"/>
    <property type="molecule type" value="Genomic_DNA"/>
</dbReference>
<evidence type="ECO:0000259" key="10">
    <source>
        <dbReference type="PROSITE" id="PS50268"/>
    </source>
</evidence>
<dbReference type="InterPro" id="IPR050174">
    <property type="entry name" value="Protocadherin/Cadherin-CA"/>
</dbReference>
<feature type="domain" description="Cadherin" evidence="10">
    <location>
        <begin position="164"/>
        <end position="289"/>
    </location>
</feature>
<dbReference type="PROSITE" id="PS50268">
    <property type="entry name" value="CADHERIN_2"/>
    <property type="match status" value="2"/>
</dbReference>
<feature type="chain" id="PRO_5035820915" description="Cadherin domain-containing protein" evidence="9">
    <location>
        <begin position="27"/>
        <end position="570"/>
    </location>
</feature>
<dbReference type="PANTHER" id="PTHR24028">
    <property type="entry name" value="CADHERIN-87A"/>
    <property type="match status" value="1"/>
</dbReference>
<gene>
    <name evidence="11" type="ORF">Mgra_00009467</name>
</gene>
<dbReference type="PROSITE" id="PS00232">
    <property type="entry name" value="CADHERIN_1"/>
    <property type="match status" value="1"/>
</dbReference>
<comment type="subcellular location">
    <subcellularLocation>
        <location evidence="1">Membrane</location>
        <topology evidence="1">Single-pass membrane protein</topology>
    </subcellularLocation>
</comment>
<dbReference type="SUPFAM" id="SSF49313">
    <property type="entry name" value="Cadherin-like"/>
    <property type="match status" value="2"/>
</dbReference>
<evidence type="ECO:0000256" key="3">
    <source>
        <dbReference type="ARBA" id="ARBA00022737"/>
    </source>
</evidence>
<dbReference type="GO" id="GO:0007156">
    <property type="term" value="P:homophilic cell adhesion via plasma membrane adhesion molecules"/>
    <property type="evidence" value="ECO:0007669"/>
    <property type="project" value="InterPro"/>
</dbReference>
<feature type="signal peptide" evidence="9">
    <location>
        <begin position="1"/>
        <end position="26"/>
    </location>
</feature>
<evidence type="ECO:0000313" key="12">
    <source>
        <dbReference type="Proteomes" id="UP000605970"/>
    </source>
</evidence>
<dbReference type="InterPro" id="IPR015919">
    <property type="entry name" value="Cadherin-like_sf"/>
</dbReference>
<dbReference type="SMART" id="SM00112">
    <property type="entry name" value="CA"/>
    <property type="match status" value="2"/>
</dbReference>
<keyword evidence="12" id="KW-1185">Reference proteome</keyword>
<dbReference type="GO" id="GO:0005509">
    <property type="term" value="F:calcium ion binding"/>
    <property type="evidence" value="ECO:0007669"/>
    <property type="project" value="UniProtKB-UniRule"/>
</dbReference>